<name>A0A8J6L3Q9_TENMO</name>
<feature type="region of interest" description="Disordered" evidence="1">
    <location>
        <begin position="850"/>
        <end position="885"/>
    </location>
</feature>
<accession>A0A8J6L3Q9</accession>
<feature type="compositionally biased region" description="Basic and acidic residues" evidence="1">
    <location>
        <begin position="339"/>
        <end position="351"/>
    </location>
</feature>
<feature type="region of interest" description="Disordered" evidence="1">
    <location>
        <begin position="313"/>
        <end position="351"/>
    </location>
</feature>
<evidence type="ECO:0000313" key="3">
    <source>
        <dbReference type="Proteomes" id="UP000719412"/>
    </source>
</evidence>
<organism evidence="2 3">
    <name type="scientific">Tenebrio molitor</name>
    <name type="common">Yellow mealworm beetle</name>
    <dbReference type="NCBI Taxonomy" id="7067"/>
    <lineage>
        <taxon>Eukaryota</taxon>
        <taxon>Metazoa</taxon>
        <taxon>Ecdysozoa</taxon>
        <taxon>Arthropoda</taxon>
        <taxon>Hexapoda</taxon>
        <taxon>Insecta</taxon>
        <taxon>Pterygota</taxon>
        <taxon>Neoptera</taxon>
        <taxon>Endopterygota</taxon>
        <taxon>Coleoptera</taxon>
        <taxon>Polyphaga</taxon>
        <taxon>Cucujiformia</taxon>
        <taxon>Tenebrionidae</taxon>
        <taxon>Tenebrio</taxon>
    </lineage>
</organism>
<reference evidence="2" key="1">
    <citation type="journal article" date="2020" name="J Insects Food Feed">
        <title>The yellow mealworm (Tenebrio molitor) genome: a resource for the emerging insects as food and feed industry.</title>
        <authorList>
            <person name="Eriksson T."/>
            <person name="Andere A."/>
            <person name="Kelstrup H."/>
            <person name="Emery V."/>
            <person name="Picard C."/>
        </authorList>
    </citation>
    <scope>NUCLEOTIDE SEQUENCE</scope>
    <source>
        <strain evidence="2">Stoneville</strain>
        <tissue evidence="2">Whole head</tissue>
    </source>
</reference>
<gene>
    <name evidence="2" type="ORF">GEV33_012136</name>
</gene>
<reference evidence="2" key="2">
    <citation type="submission" date="2021-08" db="EMBL/GenBank/DDBJ databases">
        <authorList>
            <person name="Eriksson T."/>
        </authorList>
    </citation>
    <scope>NUCLEOTIDE SEQUENCE</scope>
    <source>
        <strain evidence="2">Stoneville</strain>
        <tissue evidence="2">Whole head</tissue>
    </source>
</reference>
<dbReference type="EMBL" id="JABDTM020027358">
    <property type="protein sequence ID" value="KAH0810654.1"/>
    <property type="molecule type" value="Genomic_DNA"/>
</dbReference>
<dbReference type="AlphaFoldDB" id="A0A8J6L3Q9"/>
<feature type="region of interest" description="Disordered" evidence="1">
    <location>
        <begin position="800"/>
        <end position="828"/>
    </location>
</feature>
<feature type="region of interest" description="Disordered" evidence="1">
    <location>
        <begin position="537"/>
        <end position="574"/>
    </location>
</feature>
<dbReference type="Proteomes" id="UP000719412">
    <property type="component" value="Unassembled WGS sequence"/>
</dbReference>
<feature type="compositionally biased region" description="Basic residues" evidence="1">
    <location>
        <begin position="813"/>
        <end position="827"/>
    </location>
</feature>
<comment type="caution">
    <text evidence="2">The sequence shown here is derived from an EMBL/GenBank/DDBJ whole genome shotgun (WGS) entry which is preliminary data.</text>
</comment>
<evidence type="ECO:0000256" key="1">
    <source>
        <dbReference type="SAM" id="MobiDB-lite"/>
    </source>
</evidence>
<feature type="compositionally biased region" description="Basic and acidic residues" evidence="1">
    <location>
        <begin position="850"/>
        <end position="863"/>
    </location>
</feature>
<protein>
    <submittedName>
        <fullName evidence="2">Uncharacterized protein</fullName>
    </submittedName>
</protein>
<feature type="compositionally biased region" description="Basic and acidic residues" evidence="1">
    <location>
        <begin position="321"/>
        <end position="331"/>
    </location>
</feature>
<evidence type="ECO:0000313" key="2">
    <source>
        <dbReference type="EMBL" id="KAH0810654.1"/>
    </source>
</evidence>
<sequence>MVLTCVMGGWGRRWPSIRHAKIVAAEISRTWQATSGSLIDSHGQRGGTRSRGHVSEGGCRRVTALLMPEGQRLIFLRVVKTKRSWLQKERDGGGEIKTKKRSLQYRQYGWLPISTFLRGKNDIEPDLPATKMIQISSAKQTTPVVNIKRQVFDVCSKEKFDPNPPAISTKDTDATKEERDGNLSCMTYRFVCVGIRNSNGSCKGGGFAVEGVRVARRGLVQQVKGLFHTARTNILECLALASSFANAAPSGGAPLNYDRLRDRERPRDERHLWLFKQARAAIDRRMVAPSVCRGTNLFRRSSFPEWNLRGKFQRTTKPRNGSKDNKGHNGVDDCLTGVVDRDPRSPDEKPGLFWMKENRTSKRVQILGLHIQRKATDKIHMREIVRKANNNRIEKMVEENDDVREHDRGADIWGWKELKEVEKVQEKYLRGMLGAESESGKIWGQKMDGRKECRILTECWRENKKNKEKKEREREVLLEERVLLSGRDKDEQGKRERIKESRYNRENERCMTEEILKYLGREKNDGEIQMFERGERKQTNKNTKMCRTKKNRSSTTRSCSRTSDTPSNLCSSPQLTADELPSRPLKVIKLELKSSDRVLSPNKTTEWSEIRGDFSHSGVGRIEPITFESCSREDVPRELNWIRIRHFDARIAHNRVVEWCRVAPLSSIGNTPRRDEFPTWTALRRNKTEQRLRRFHPFAALHSEFIRGRIRRWSRRKPFAYPIPKIARSDKGRVVTYPPLILAVPATFPFICRDENHTGRLMGAVAKTRRPQIKQNKRNGSRELSRDWLTALRLKARFGSGDLAPTTPTHQLGRAHTHTAHRKRKNRRGEEVMLEDFWKIPAERQHRAAKTEISARRRSEQRAPARAGGGGKLAAGRRTSPGRTYTDARGKIIIPAAPGAAEKCSDSPNQSADERLPKAIRLAINHGAGRGRRRMGTEYGQGEDWTLSSRSGRHVVSSPYDHNGKPSPAHPLFHKSQFNRLQGTRRKCDAFKMQAIDNTDQDNTTAKSKCVVNINLVDGTLVRKEAGSVTARVASNVYLIGSERAVQVDGCKTTFVKSKLAVTSHVRTRTRDWKHFERGESGRSCSREGGIFKLKKARRGDDTRVVFRHGWNFEGQSRGLPGVQIAFADMHVEFISNPLDAEPPRTTISPKHPRRLVERRLEIWG</sequence>
<feature type="compositionally biased region" description="Polar residues" evidence="1">
    <location>
        <begin position="564"/>
        <end position="574"/>
    </location>
</feature>
<proteinExistence type="predicted"/>
<feature type="compositionally biased region" description="Low complexity" evidence="1">
    <location>
        <begin position="553"/>
        <end position="563"/>
    </location>
</feature>
<keyword evidence="3" id="KW-1185">Reference proteome</keyword>